<feature type="repeat" description="TPR" evidence="1">
    <location>
        <begin position="179"/>
        <end position="212"/>
    </location>
</feature>
<accession>A0ABY6Q432</accession>
<dbReference type="Pfam" id="PF13432">
    <property type="entry name" value="TPR_16"/>
    <property type="match status" value="1"/>
</dbReference>
<evidence type="ECO:0000313" key="2">
    <source>
        <dbReference type="EMBL" id="UZP73611.1"/>
    </source>
</evidence>
<dbReference type="RefSeq" id="WP_279242408.1">
    <property type="nucleotide sequence ID" value="NZ_CP036501.1"/>
</dbReference>
<proteinExistence type="predicted"/>
<sequence>MTGVTSGIKRLLSATCMATVVLGASVVLDRAGVITAVSDVAAQDSSGKKKQETRKTPALRNNIYEKLAEAQTFAENKDYVSAEAVLNEMLDATSKKRKLNAYELANVYNTYAFLRYAVEDYKGALNYYRKVIDQRPQIPIALEVGTLFTIAQLYFLQEDWQKGIDTLNQWMAVTEIPNTNAYVLLANGYFQLKDYDKSLENIQIAIDREEAAGKLPKEQWYNLARFIHFDRDNFAEALDILEILIMYYPKKQYWVQASHLYGEQKDEGRQLAILEATYEQNLLDKSQDLVLLSQLYLNAEVPYPAAKTLEKGFKDEIVEDDSKNYELAGVAWRQAQEVTKSLPMLELAAEKSEKGELYARLGSVYLDVDKNKAAVDALNKGLKRGGVKRADQARLALGMAYFNLGEFNAARKAFREAAKDKRAKSFAQQWLKYINSEEKRLNEIAKELG</sequence>
<feature type="repeat" description="TPR" evidence="1">
    <location>
        <begin position="105"/>
        <end position="138"/>
    </location>
</feature>
<gene>
    <name evidence="2" type="ORF">E0F26_02175</name>
</gene>
<keyword evidence="3" id="KW-1185">Reference proteome</keyword>
<dbReference type="Proteomes" id="UP001317963">
    <property type="component" value="Chromosome"/>
</dbReference>
<dbReference type="InterPro" id="IPR019734">
    <property type="entry name" value="TPR_rpt"/>
</dbReference>
<dbReference type="Gene3D" id="1.25.40.10">
    <property type="entry name" value="Tetratricopeptide repeat domain"/>
    <property type="match status" value="3"/>
</dbReference>
<feature type="repeat" description="TPR" evidence="1">
    <location>
        <begin position="391"/>
        <end position="424"/>
    </location>
</feature>
<reference evidence="2 3" key="1">
    <citation type="submission" date="2019-02" db="EMBL/GenBank/DDBJ databases">
        <title>Halieaceae_genomes.</title>
        <authorList>
            <person name="Li S.-H."/>
        </authorList>
    </citation>
    <scope>NUCLEOTIDE SEQUENCE [LARGE SCALE GENOMIC DNA]</scope>
    <source>
        <strain evidence="2 3">JH123</strain>
    </source>
</reference>
<keyword evidence="1" id="KW-0802">TPR repeat</keyword>
<name>A0ABY6Q432_9GAMM</name>
<dbReference type="PROSITE" id="PS50005">
    <property type="entry name" value="TPR"/>
    <property type="match status" value="3"/>
</dbReference>
<dbReference type="InterPro" id="IPR011990">
    <property type="entry name" value="TPR-like_helical_dom_sf"/>
</dbReference>
<protein>
    <submittedName>
        <fullName evidence="2">Tetratricopeptide repeat protein</fullName>
    </submittedName>
</protein>
<dbReference type="EMBL" id="CP036501">
    <property type="protein sequence ID" value="UZP73611.1"/>
    <property type="molecule type" value="Genomic_DNA"/>
</dbReference>
<dbReference type="SUPFAM" id="SSF48452">
    <property type="entry name" value="TPR-like"/>
    <property type="match status" value="2"/>
</dbReference>
<organism evidence="2 3">
    <name type="scientific">Candidatus Paraluminiphilus aquimaris</name>
    <dbReference type="NCBI Taxonomy" id="2518994"/>
    <lineage>
        <taxon>Bacteria</taxon>
        <taxon>Pseudomonadati</taxon>
        <taxon>Pseudomonadota</taxon>
        <taxon>Gammaproteobacteria</taxon>
        <taxon>Cellvibrionales</taxon>
        <taxon>Halieaceae</taxon>
        <taxon>Candidatus Paraluminiphilus</taxon>
    </lineage>
</organism>
<evidence type="ECO:0000256" key="1">
    <source>
        <dbReference type="PROSITE-ProRule" id="PRU00339"/>
    </source>
</evidence>
<evidence type="ECO:0000313" key="3">
    <source>
        <dbReference type="Proteomes" id="UP001317963"/>
    </source>
</evidence>
<dbReference type="SMART" id="SM00028">
    <property type="entry name" value="TPR"/>
    <property type="match status" value="5"/>
</dbReference>